<reference evidence="2 3" key="1">
    <citation type="submission" date="2022-06" db="EMBL/GenBank/DDBJ databases">
        <title>Acetobacer genomes from food samples.</title>
        <authorList>
            <person name="Sombolestani A."/>
        </authorList>
    </citation>
    <scope>NUCLEOTIDE SEQUENCE [LARGE SCALE GENOMIC DNA]</scope>
    <source>
        <strain evidence="2 3">R-83285</strain>
    </source>
</reference>
<evidence type="ECO:0000313" key="2">
    <source>
        <dbReference type="EMBL" id="MCP1259966.1"/>
    </source>
</evidence>
<feature type="transmembrane region" description="Helical" evidence="1">
    <location>
        <begin position="181"/>
        <end position="212"/>
    </location>
</feature>
<name>A0ABT1F4S8_9PROT</name>
<accession>A0ABT1F4S8</accession>
<keyword evidence="1" id="KW-1133">Transmembrane helix</keyword>
<keyword evidence="1" id="KW-0472">Membrane</keyword>
<dbReference type="Pfam" id="PF03929">
    <property type="entry name" value="PepSY_TM"/>
    <property type="match status" value="1"/>
</dbReference>
<protein>
    <submittedName>
        <fullName evidence="2">PepSY domain-containing protein</fullName>
    </submittedName>
</protein>
<feature type="transmembrane region" description="Helical" evidence="1">
    <location>
        <begin position="415"/>
        <end position="433"/>
    </location>
</feature>
<feature type="transmembrane region" description="Helical" evidence="1">
    <location>
        <begin position="473"/>
        <end position="494"/>
    </location>
</feature>
<feature type="transmembrane region" description="Helical" evidence="1">
    <location>
        <begin position="12"/>
        <end position="36"/>
    </location>
</feature>
<dbReference type="Proteomes" id="UP001523528">
    <property type="component" value="Unassembled WGS sequence"/>
</dbReference>
<feature type="transmembrane region" description="Helical" evidence="1">
    <location>
        <begin position="141"/>
        <end position="160"/>
    </location>
</feature>
<dbReference type="PANTHER" id="PTHR34219:SF4">
    <property type="entry name" value="PEPSY DOMAIN-CONTAINING PROTEIN"/>
    <property type="match status" value="1"/>
</dbReference>
<comment type="caution">
    <text evidence="2">The sequence shown here is derived from an EMBL/GenBank/DDBJ whole genome shotgun (WGS) entry which is preliminary data.</text>
</comment>
<dbReference type="EMBL" id="JAMYZZ010000068">
    <property type="protein sequence ID" value="MCP1259966.1"/>
    <property type="molecule type" value="Genomic_DNA"/>
</dbReference>
<feature type="transmembrane region" description="Helical" evidence="1">
    <location>
        <begin position="339"/>
        <end position="359"/>
    </location>
</feature>
<gene>
    <name evidence="2" type="ORF">NKW50_15440</name>
</gene>
<proteinExistence type="predicted"/>
<feature type="transmembrane region" description="Helical" evidence="1">
    <location>
        <begin position="371"/>
        <end position="395"/>
    </location>
</feature>
<keyword evidence="3" id="KW-1185">Reference proteome</keyword>
<evidence type="ECO:0000313" key="3">
    <source>
        <dbReference type="Proteomes" id="UP001523528"/>
    </source>
</evidence>
<sequence>MEQGFRRSMGWLHTWAGVVLGSVLFAVFWMGTLSVFDNEIDRWMKPATRLAPAPHGISLETFRPSLDEAIAAKAAFWNIILPNDRQPVLQLRYKTGKTFVSHEVDPASGHILPDSGTLGGTEFIFPFHYTLQIELMDLGEWVVGLAAMAMLVLCVSGVIIHRKIFAEFFTFRPYKKSRRILLDLHNVCGVLGLPFHIFLTFSGLVILGATYFPAGVTAVYSNPRAYFFDANNLSFLAVKPDRSAAPVVSLDEAATRARAMWGGDEPQTVLVANPGKASSRLAFFRVNEGHVLMDRDVVAFSGATGALISRSPPLSPVIKAQRFLSGLHLIQFHHWVLRWVYFVLGMGSCVMIATGFLFWQESRRKTQGNMFGFRLVEGLTSGSVTGIILATLAFFVSNRLLPANAHWLGQGRAALEVWVFYTVWFATFVHGWVWPRTVWLAQSAAIAVFAGNAVLLNWVTTGDHPLRTLSHRYLWPVAGMDMVLLVGAGLALLATMRLARRAGGHSSAPRQAKGGSVG</sequence>
<dbReference type="PANTHER" id="PTHR34219">
    <property type="entry name" value="IRON-REGULATED INNER MEMBRANE PROTEIN-RELATED"/>
    <property type="match status" value="1"/>
</dbReference>
<dbReference type="InterPro" id="IPR005625">
    <property type="entry name" value="PepSY-ass_TM"/>
</dbReference>
<evidence type="ECO:0000256" key="1">
    <source>
        <dbReference type="SAM" id="Phobius"/>
    </source>
</evidence>
<keyword evidence="1" id="KW-0812">Transmembrane</keyword>
<organism evidence="2 3">
    <name type="scientific">Acetobacter lambici</name>
    <dbReference type="NCBI Taxonomy" id="1332824"/>
    <lineage>
        <taxon>Bacteria</taxon>
        <taxon>Pseudomonadati</taxon>
        <taxon>Pseudomonadota</taxon>
        <taxon>Alphaproteobacteria</taxon>
        <taxon>Acetobacterales</taxon>
        <taxon>Acetobacteraceae</taxon>
        <taxon>Acetobacter</taxon>
    </lineage>
</organism>
<feature type="transmembrane region" description="Helical" evidence="1">
    <location>
        <begin position="440"/>
        <end position="461"/>
    </location>
</feature>
<dbReference type="RefSeq" id="WP_165993168.1">
    <property type="nucleotide sequence ID" value="NZ_JAMYZY010000065.1"/>
</dbReference>